<reference evidence="3" key="1">
    <citation type="submission" date="2020-04" db="EMBL/GenBank/DDBJ databases">
        <title>Hybrid Assembly of Korean Phytophthora infestans isolates.</title>
        <authorList>
            <person name="Prokchorchik M."/>
            <person name="Lee Y."/>
            <person name="Seo J."/>
            <person name="Cho J.-H."/>
            <person name="Park Y.-E."/>
            <person name="Jang D.-C."/>
            <person name="Im J.-S."/>
            <person name="Choi J.-G."/>
            <person name="Park H.-J."/>
            <person name="Lee G.-B."/>
            <person name="Lee Y.-G."/>
            <person name="Hong S.-Y."/>
            <person name="Cho K."/>
            <person name="Sohn K.H."/>
        </authorList>
    </citation>
    <scope>NUCLEOTIDE SEQUENCE</scope>
    <source>
        <strain evidence="3">KR_1_A1</strain>
        <strain evidence="4">KR_2_A2</strain>
    </source>
</reference>
<protein>
    <submittedName>
        <fullName evidence="3">Uncharacterized protein</fullName>
    </submittedName>
</protein>
<evidence type="ECO:0000313" key="4">
    <source>
        <dbReference type="EMBL" id="KAF4145832.1"/>
    </source>
</evidence>
<gene>
    <name evidence="3" type="ORF">GN244_ATG02561</name>
    <name evidence="5" type="ORF">GN958_ATG00924</name>
    <name evidence="4" type="ORF">GN958_ATG05016</name>
</gene>
<evidence type="ECO:0000256" key="2">
    <source>
        <dbReference type="SAM" id="Phobius"/>
    </source>
</evidence>
<keyword evidence="2" id="KW-1133">Transmembrane helix</keyword>
<accession>A0A833SBR7</accession>
<evidence type="ECO:0000313" key="5">
    <source>
        <dbReference type="EMBL" id="KAF4149985.1"/>
    </source>
</evidence>
<evidence type="ECO:0000313" key="3">
    <source>
        <dbReference type="EMBL" id="KAF4045177.1"/>
    </source>
</evidence>
<evidence type="ECO:0000313" key="6">
    <source>
        <dbReference type="Proteomes" id="UP000602510"/>
    </source>
</evidence>
<dbReference type="EMBL" id="JAACNO010000105">
    <property type="protein sequence ID" value="KAF4149985.1"/>
    <property type="molecule type" value="Genomic_DNA"/>
</dbReference>
<organism evidence="3 6">
    <name type="scientific">Phytophthora infestans</name>
    <name type="common">Potato late blight agent</name>
    <name type="synonym">Botrytis infestans</name>
    <dbReference type="NCBI Taxonomy" id="4787"/>
    <lineage>
        <taxon>Eukaryota</taxon>
        <taxon>Sar</taxon>
        <taxon>Stramenopiles</taxon>
        <taxon>Oomycota</taxon>
        <taxon>Peronosporomycetes</taxon>
        <taxon>Peronosporales</taxon>
        <taxon>Peronosporaceae</taxon>
        <taxon>Phytophthora</taxon>
    </lineage>
</organism>
<dbReference type="Proteomes" id="UP000602510">
    <property type="component" value="Unassembled WGS sequence"/>
</dbReference>
<dbReference type="AlphaFoldDB" id="A0A833SBR7"/>
<dbReference type="EMBL" id="WSZM01000055">
    <property type="protein sequence ID" value="KAF4045177.1"/>
    <property type="molecule type" value="Genomic_DNA"/>
</dbReference>
<evidence type="ECO:0000256" key="1">
    <source>
        <dbReference type="SAM" id="MobiDB-lite"/>
    </source>
</evidence>
<sequence length="151" mass="17292">MSSKREVRTSTGETATEYKERRDATERRRKIRVLHAGEIYADMYAEYIAIGCSFVMLFFFRHHPQYEFSLSLCEHACNATEAEASSRDAQLVNLGYLQMTVEVVVDFLACVLEATRGVEFKSFDQNDPFLIFFLAMLTFSNIGISAGLYMH</sequence>
<keyword evidence="2" id="KW-0472">Membrane</keyword>
<dbReference type="EMBL" id="JAACNO010000688">
    <property type="protein sequence ID" value="KAF4145832.1"/>
    <property type="molecule type" value="Genomic_DNA"/>
</dbReference>
<comment type="caution">
    <text evidence="3">The sequence shown here is derived from an EMBL/GenBank/DDBJ whole genome shotgun (WGS) entry which is preliminary data.</text>
</comment>
<name>A0A833SBR7_PHYIN</name>
<keyword evidence="6" id="KW-1185">Reference proteome</keyword>
<keyword evidence="2" id="KW-0812">Transmembrane</keyword>
<feature type="transmembrane region" description="Helical" evidence="2">
    <location>
        <begin position="129"/>
        <end position="150"/>
    </location>
</feature>
<feature type="transmembrane region" description="Helical" evidence="2">
    <location>
        <begin position="39"/>
        <end position="60"/>
    </location>
</feature>
<proteinExistence type="predicted"/>
<dbReference type="Proteomes" id="UP000704712">
    <property type="component" value="Unassembled WGS sequence"/>
</dbReference>
<feature type="region of interest" description="Disordered" evidence="1">
    <location>
        <begin position="1"/>
        <end position="22"/>
    </location>
</feature>